<dbReference type="Pfam" id="PF06722">
    <property type="entry name" value="EryCIII-like_C"/>
    <property type="match status" value="1"/>
</dbReference>
<dbReference type="GO" id="GO:0016906">
    <property type="term" value="F:sterol 3-beta-glucosyltransferase activity"/>
    <property type="evidence" value="ECO:0007669"/>
    <property type="project" value="UniProtKB-ARBA"/>
</dbReference>
<dbReference type="OrthoDB" id="5835829at2759"/>
<dbReference type="InterPro" id="IPR050426">
    <property type="entry name" value="Glycosyltransferase_28"/>
</dbReference>
<name>A0A550CXE7_9AGAR</name>
<dbReference type="STRING" id="97359.A0A550CXE7"/>
<keyword evidence="1 5" id="KW-0808">Transferase</keyword>
<evidence type="ECO:0000259" key="4">
    <source>
        <dbReference type="Pfam" id="PF06722"/>
    </source>
</evidence>
<dbReference type="EMBL" id="VDMD01000001">
    <property type="protein sequence ID" value="TRM69475.1"/>
    <property type="molecule type" value="Genomic_DNA"/>
</dbReference>
<evidence type="ECO:0000313" key="6">
    <source>
        <dbReference type="Proteomes" id="UP000320762"/>
    </source>
</evidence>
<dbReference type="CDD" id="cd03784">
    <property type="entry name" value="GT1_Gtf-like"/>
    <property type="match status" value="1"/>
</dbReference>
<feature type="domain" description="Glycosyltransferase family 28 N-terminal" evidence="3">
    <location>
        <begin position="108"/>
        <end position="251"/>
    </location>
</feature>
<dbReference type="AlphaFoldDB" id="A0A550CXE7"/>
<dbReference type="InterPro" id="IPR010610">
    <property type="entry name" value="EryCIII-like_C"/>
</dbReference>
<dbReference type="PANTHER" id="PTHR48050">
    <property type="entry name" value="STEROL 3-BETA-GLUCOSYLTRANSFERASE"/>
    <property type="match status" value="1"/>
</dbReference>
<accession>A0A550CXE7</accession>
<dbReference type="GO" id="GO:0005975">
    <property type="term" value="P:carbohydrate metabolic process"/>
    <property type="evidence" value="ECO:0007669"/>
    <property type="project" value="InterPro"/>
</dbReference>
<dbReference type="InterPro" id="IPR004276">
    <property type="entry name" value="GlycoTrans_28_N"/>
</dbReference>
<proteinExistence type="predicted"/>
<dbReference type="Pfam" id="PF03033">
    <property type="entry name" value="Glyco_transf_28"/>
    <property type="match status" value="1"/>
</dbReference>
<sequence>MPQMRPRSTYHMHDPEPLPSYQESEGLTNATKKKGRGKEKDEVGINYAEWTATGKGLASAARVSKNGRIDVSFTLKKKLPDLPKDYAPQVDEFAIDNRNWSDCPPLCIVIMIVGSRGDVQPYIALGKRLKSDGHRVRIASHENFRTFVTQNGLGFFSIGGDPHELMSYMVKNPGLVPGMESLKNGDIPKKRKVLGQMLNGCWNACHSPDLTGARFMADAIISNPPAFAHVHCAEALGIPLLLTFTMPWCATGDFPHPLVNIKFSNAGERLTNYMSYAAADILTWQGMGDIINRFRNHTLGLPSLSVRSGPGLAERLKVPWTYCMSPALVPKPKDWSNHIDVVGFYFLDLATNYTPPEDLESFLAYGDTPVYIGFGSVVVEDPEEMSRIIFEATAQAGVRAVISAGWGGLGGVKVPPHVFIIGNVPHDWLFAENRVSAVVHHGGAGTTAIGLSKGRPTVVVPFFGDQEFWGDMICRAGAGPAPIPHKKLTVANLVAALVYATSPPAQQAATHMAEQIANENGISAGVEGFYRHLPLLNMRCDLCPDHIAVWWSTDHCLKLSAVAAQTLLEAREIKADALDLHRTKEYESRKQFRDPLTACASAVFWTVLHQYKGLAQIFTDPVKGIVNSTTALPKGAFKILTHTYEGFNNLPALYGSSVRPQKNVTGFGTGLIEGGKALFWGVSDGVTGLITEPYRGAKEDGAIGAVKGTARSLGNLHIKPFSGLLGVVSLPLQGAWRSVRSPRSQNQERAQRHIRTAEGQEAVRGLTLPQRQEIIYRFYVMKRDTASRRQQLAALAEAKLKEDLQEDGMEETVFEDGPSTNTSLSLDYGRRSRPSADHTAPQQSQRSKTSMQSLQADSDSEWELERRYEEDLECAYQLSLQDAACKSLPPTPYTNTYH</sequence>
<feature type="compositionally biased region" description="Polar residues" evidence="2">
    <location>
        <begin position="840"/>
        <end position="857"/>
    </location>
</feature>
<dbReference type="Proteomes" id="UP000320762">
    <property type="component" value="Unassembled WGS sequence"/>
</dbReference>
<feature type="domain" description="Erythromycin biosynthesis protein CIII-like C-terminal" evidence="4">
    <location>
        <begin position="413"/>
        <end position="518"/>
    </location>
</feature>
<dbReference type="SUPFAM" id="SSF53756">
    <property type="entry name" value="UDP-Glycosyltransferase/glycogen phosphorylase"/>
    <property type="match status" value="1"/>
</dbReference>
<evidence type="ECO:0000259" key="3">
    <source>
        <dbReference type="Pfam" id="PF03033"/>
    </source>
</evidence>
<dbReference type="PANTHER" id="PTHR48050:SF13">
    <property type="entry name" value="STEROL 3-BETA-GLUCOSYLTRANSFERASE UGT80A2"/>
    <property type="match status" value="1"/>
</dbReference>
<dbReference type="InterPro" id="IPR002213">
    <property type="entry name" value="UDP_glucos_trans"/>
</dbReference>
<protein>
    <submittedName>
        <fullName evidence="5">Glycosyltransferase family 1 protein</fullName>
    </submittedName>
</protein>
<reference evidence="5 6" key="1">
    <citation type="journal article" date="2019" name="New Phytol.">
        <title>Comparative genomics reveals unique wood-decay strategies and fruiting body development in the Schizophyllaceae.</title>
        <authorList>
            <person name="Almasi E."/>
            <person name="Sahu N."/>
            <person name="Krizsan K."/>
            <person name="Balint B."/>
            <person name="Kovacs G.M."/>
            <person name="Kiss B."/>
            <person name="Cseklye J."/>
            <person name="Drula E."/>
            <person name="Henrissat B."/>
            <person name="Nagy I."/>
            <person name="Chovatia M."/>
            <person name="Adam C."/>
            <person name="LaButti K."/>
            <person name="Lipzen A."/>
            <person name="Riley R."/>
            <person name="Grigoriev I.V."/>
            <person name="Nagy L.G."/>
        </authorList>
    </citation>
    <scope>NUCLEOTIDE SEQUENCE [LARGE SCALE GENOMIC DNA]</scope>
    <source>
        <strain evidence="5 6">NL-1724</strain>
    </source>
</reference>
<evidence type="ECO:0000256" key="2">
    <source>
        <dbReference type="SAM" id="MobiDB-lite"/>
    </source>
</evidence>
<keyword evidence="6" id="KW-1185">Reference proteome</keyword>
<dbReference type="FunFam" id="3.40.50.2000:FF:000268">
    <property type="entry name" value="Glycosyltransferase family 1 protein"/>
    <property type="match status" value="1"/>
</dbReference>
<comment type="caution">
    <text evidence="5">The sequence shown here is derived from an EMBL/GenBank/DDBJ whole genome shotgun (WGS) entry which is preliminary data.</text>
</comment>
<dbReference type="Gene3D" id="3.40.50.2000">
    <property type="entry name" value="Glycogen Phosphorylase B"/>
    <property type="match status" value="2"/>
</dbReference>
<dbReference type="FunFam" id="3.40.50.2000:FF:000009">
    <property type="entry name" value="Sterol 3-beta-glucosyltransferase UGT80A2"/>
    <property type="match status" value="1"/>
</dbReference>
<feature type="compositionally biased region" description="Polar residues" evidence="2">
    <location>
        <begin position="21"/>
        <end position="30"/>
    </location>
</feature>
<evidence type="ECO:0000256" key="1">
    <source>
        <dbReference type="ARBA" id="ARBA00022679"/>
    </source>
</evidence>
<feature type="region of interest" description="Disordered" evidence="2">
    <location>
        <begin position="1"/>
        <end position="41"/>
    </location>
</feature>
<feature type="region of interest" description="Disordered" evidence="2">
    <location>
        <begin position="810"/>
        <end position="864"/>
    </location>
</feature>
<organism evidence="5 6">
    <name type="scientific">Schizophyllum amplum</name>
    <dbReference type="NCBI Taxonomy" id="97359"/>
    <lineage>
        <taxon>Eukaryota</taxon>
        <taxon>Fungi</taxon>
        <taxon>Dikarya</taxon>
        <taxon>Basidiomycota</taxon>
        <taxon>Agaricomycotina</taxon>
        <taxon>Agaricomycetes</taxon>
        <taxon>Agaricomycetidae</taxon>
        <taxon>Agaricales</taxon>
        <taxon>Schizophyllaceae</taxon>
        <taxon>Schizophyllum</taxon>
    </lineage>
</organism>
<gene>
    <name evidence="5" type="ORF">BD626DRAFT_447444</name>
</gene>
<evidence type="ECO:0000313" key="5">
    <source>
        <dbReference type="EMBL" id="TRM69475.1"/>
    </source>
</evidence>